<dbReference type="VEuPathDB" id="FungiDB:RhiirFUN_017382"/>
<accession>A0A2I1GIL3</accession>
<feature type="compositionally biased region" description="Basic and acidic residues" evidence="1">
    <location>
        <begin position="1"/>
        <end position="12"/>
    </location>
</feature>
<keyword evidence="3" id="KW-1185">Reference proteome</keyword>
<feature type="compositionally biased region" description="Polar residues" evidence="1">
    <location>
        <begin position="189"/>
        <end position="203"/>
    </location>
</feature>
<proteinExistence type="predicted"/>
<gene>
    <name evidence="2" type="ORF">RhiirA4_420670</name>
</gene>
<evidence type="ECO:0000256" key="1">
    <source>
        <dbReference type="SAM" id="MobiDB-lite"/>
    </source>
</evidence>
<organism evidence="2 3">
    <name type="scientific">Rhizophagus irregularis</name>
    <dbReference type="NCBI Taxonomy" id="588596"/>
    <lineage>
        <taxon>Eukaryota</taxon>
        <taxon>Fungi</taxon>
        <taxon>Fungi incertae sedis</taxon>
        <taxon>Mucoromycota</taxon>
        <taxon>Glomeromycotina</taxon>
        <taxon>Glomeromycetes</taxon>
        <taxon>Glomerales</taxon>
        <taxon>Glomeraceae</taxon>
        <taxon>Rhizophagus</taxon>
    </lineage>
</organism>
<dbReference type="Proteomes" id="UP000234323">
    <property type="component" value="Unassembled WGS sequence"/>
</dbReference>
<sequence>MSKRQNFQEERVHQKKNQKNVKLSQIKMKCFPDEDDEEIKIDLKRISDELLHKPEVSDKILTSFLLHVSQSLLPLSSGNHAHSMTWKDRIKNPKISQSTITKQGRSRASGKTSIFLISNWEEEHKPKKLGSGSLININNLMFLESDQRIRTIGDGSFNVGNLKRTLERILEMENTLPDDTKIIKPVSINLTSSEESDDGNSSLVKDENDNSDKDDDEDIPDKIAKHVLTVS</sequence>
<protein>
    <submittedName>
        <fullName evidence="2">Uncharacterized protein</fullName>
    </submittedName>
</protein>
<evidence type="ECO:0000313" key="2">
    <source>
        <dbReference type="EMBL" id="PKY46476.1"/>
    </source>
</evidence>
<dbReference type="AlphaFoldDB" id="A0A2I1GIL3"/>
<feature type="region of interest" description="Disordered" evidence="1">
    <location>
        <begin position="1"/>
        <end position="22"/>
    </location>
</feature>
<comment type="caution">
    <text evidence="2">The sequence shown here is derived from an EMBL/GenBank/DDBJ whole genome shotgun (WGS) entry which is preliminary data.</text>
</comment>
<name>A0A2I1GIL3_9GLOM</name>
<reference evidence="2 3" key="1">
    <citation type="submission" date="2015-10" db="EMBL/GenBank/DDBJ databases">
        <title>Genome analyses suggest a sexual origin of heterokaryosis in a supposedly ancient asexual fungus.</title>
        <authorList>
            <person name="Ropars J."/>
            <person name="Sedzielewska K."/>
            <person name="Noel J."/>
            <person name="Charron P."/>
            <person name="Farinelli L."/>
            <person name="Marton T."/>
            <person name="Kruger M."/>
            <person name="Pelin A."/>
            <person name="Brachmann A."/>
            <person name="Corradi N."/>
        </authorList>
    </citation>
    <scope>NUCLEOTIDE SEQUENCE [LARGE SCALE GENOMIC DNA]</scope>
    <source>
        <strain evidence="2 3">A4</strain>
    </source>
</reference>
<feature type="region of interest" description="Disordered" evidence="1">
    <location>
        <begin position="189"/>
        <end position="223"/>
    </location>
</feature>
<evidence type="ECO:0000313" key="3">
    <source>
        <dbReference type="Proteomes" id="UP000234323"/>
    </source>
</evidence>
<dbReference type="EMBL" id="LLXI01000457">
    <property type="protein sequence ID" value="PKY46476.1"/>
    <property type="molecule type" value="Genomic_DNA"/>
</dbReference>